<feature type="non-terminal residue" evidence="8">
    <location>
        <position position="109"/>
    </location>
</feature>
<evidence type="ECO:0000256" key="6">
    <source>
        <dbReference type="ARBA" id="ARBA00023157"/>
    </source>
</evidence>
<dbReference type="EMBL" id="AMQN01002948">
    <property type="status" value="NOT_ANNOTATED_CDS"/>
    <property type="molecule type" value="Genomic_DNA"/>
</dbReference>
<dbReference type="InterPro" id="IPR050685">
    <property type="entry name" value="LDLR"/>
</dbReference>
<evidence type="ECO:0000256" key="4">
    <source>
        <dbReference type="ARBA" id="ARBA00022989"/>
    </source>
</evidence>
<dbReference type="InterPro" id="IPR036055">
    <property type="entry name" value="LDL_receptor-like_sf"/>
</dbReference>
<keyword evidence="3" id="KW-0677">Repeat</keyword>
<keyword evidence="10" id="KW-1185">Reference proteome</keyword>
<evidence type="ECO:0000256" key="5">
    <source>
        <dbReference type="ARBA" id="ARBA00023136"/>
    </source>
</evidence>
<comment type="caution">
    <text evidence="7">Lacks conserved residue(s) required for the propagation of feature annotation.</text>
</comment>
<dbReference type="PANTHER" id="PTHR24270:SF61">
    <property type="entry name" value="EGF-LIKE DOMAIN-CONTAINING PROTEIN"/>
    <property type="match status" value="1"/>
</dbReference>
<dbReference type="OMA" id="KSKECIG"/>
<dbReference type="HOGENOM" id="CLU_085098_1_3_1"/>
<feature type="disulfide bond" evidence="7">
    <location>
        <begin position="41"/>
        <end position="59"/>
    </location>
</feature>
<evidence type="ECO:0000256" key="3">
    <source>
        <dbReference type="ARBA" id="ARBA00022737"/>
    </source>
</evidence>
<sequence length="109" mass="11914">DGSCILLQHVCDGHGDCPLNEDENNCTEVCQPQNTLHKFQCASGECISLAKVCDCFPDCLDGSDEIGSHLQNCIGFGCYGMFTCDISYCLPLRYLCDGIYDCPEGQDEV</sequence>
<dbReference type="STRING" id="283909.R7TCD9"/>
<evidence type="ECO:0000313" key="9">
    <source>
        <dbReference type="EnsemblMetazoa" id="CapteP28626"/>
    </source>
</evidence>
<dbReference type="GO" id="GO:0016192">
    <property type="term" value="P:vesicle-mediated transport"/>
    <property type="evidence" value="ECO:0007669"/>
    <property type="project" value="UniProtKB-ARBA"/>
</dbReference>
<keyword evidence="4" id="KW-1133">Transmembrane helix</keyword>
<reference evidence="10" key="1">
    <citation type="submission" date="2012-12" db="EMBL/GenBank/DDBJ databases">
        <authorList>
            <person name="Hellsten U."/>
            <person name="Grimwood J."/>
            <person name="Chapman J.A."/>
            <person name="Shapiro H."/>
            <person name="Aerts A."/>
            <person name="Otillar R.P."/>
            <person name="Terry A.Y."/>
            <person name="Boore J.L."/>
            <person name="Simakov O."/>
            <person name="Marletaz F."/>
            <person name="Cho S.-J."/>
            <person name="Edsinger-Gonzales E."/>
            <person name="Havlak P."/>
            <person name="Kuo D.-H."/>
            <person name="Larsson T."/>
            <person name="Lv J."/>
            <person name="Arendt D."/>
            <person name="Savage R."/>
            <person name="Osoegawa K."/>
            <person name="de Jong P."/>
            <person name="Lindberg D.R."/>
            <person name="Seaver E.C."/>
            <person name="Weisblat D.A."/>
            <person name="Putnam N.H."/>
            <person name="Grigoriev I.V."/>
            <person name="Rokhsar D.S."/>
        </authorList>
    </citation>
    <scope>NUCLEOTIDE SEQUENCE</scope>
    <source>
        <strain evidence="10">I ESC-2004</strain>
    </source>
</reference>
<proteinExistence type="predicted"/>
<dbReference type="GO" id="GO:0005886">
    <property type="term" value="C:plasma membrane"/>
    <property type="evidence" value="ECO:0007669"/>
    <property type="project" value="TreeGrafter"/>
</dbReference>
<dbReference type="Pfam" id="PF00057">
    <property type="entry name" value="Ldl_recept_a"/>
    <property type="match status" value="2"/>
</dbReference>
<dbReference type="OrthoDB" id="10017719at2759"/>
<dbReference type="PANTHER" id="PTHR24270">
    <property type="entry name" value="LOW-DENSITY LIPOPROTEIN RECEPTOR-RELATED"/>
    <property type="match status" value="1"/>
</dbReference>
<keyword evidence="6 7" id="KW-1015">Disulfide bond</keyword>
<dbReference type="PROSITE" id="PS50068">
    <property type="entry name" value="LDLRA_2"/>
    <property type="match status" value="2"/>
</dbReference>
<dbReference type="PRINTS" id="PR00261">
    <property type="entry name" value="LDLRECEPTOR"/>
</dbReference>
<feature type="non-terminal residue" evidence="8">
    <location>
        <position position="1"/>
    </location>
</feature>
<evidence type="ECO:0000256" key="1">
    <source>
        <dbReference type="ARBA" id="ARBA00004167"/>
    </source>
</evidence>
<dbReference type="Proteomes" id="UP000014760">
    <property type="component" value="Unassembled WGS sequence"/>
</dbReference>
<evidence type="ECO:0000256" key="7">
    <source>
        <dbReference type="PROSITE-ProRule" id="PRU00124"/>
    </source>
</evidence>
<evidence type="ECO:0000313" key="8">
    <source>
        <dbReference type="EMBL" id="ELT91369.1"/>
    </source>
</evidence>
<comment type="subcellular location">
    <subcellularLocation>
        <location evidence="1">Membrane</location>
        <topology evidence="1">Single-pass membrane protein</topology>
    </subcellularLocation>
</comment>
<evidence type="ECO:0000313" key="10">
    <source>
        <dbReference type="Proteomes" id="UP000014760"/>
    </source>
</evidence>
<organism evidence="8">
    <name type="scientific">Capitella teleta</name>
    <name type="common">Polychaete worm</name>
    <dbReference type="NCBI Taxonomy" id="283909"/>
    <lineage>
        <taxon>Eukaryota</taxon>
        <taxon>Metazoa</taxon>
        <taxon>Spiralia</taxon>
        <taxon>Lophotrochozoa</taxon>
        <taxon>Annelida</taxon>
        <taxon>Polychaeta</taxon>
        <taxon>Sedentaria</taxon>
        <taxon>Scolecida</taxon>
        <taxon>Capitellidae</taxon>
        <taxon>Capitella</taxon>
    </lineage>
</organism>
<dbReference type="SMART" id="SM00192">
    <property type="entry name" value="LDLa"/>
    <property type="match status" value="3"/>
</dbReference>
<feature type="disulfide bond" evidence="7">
    <location>
        <begin position="84"/>
        <end position="102"/>
    </location>
</feature>
<protein>
    <submittedName>
        <fullName evidence="8 9">Uncharacterized protein</fullName>
    </submittedName>
</protein>
<dbReference type="Gene3D" id="4.10.1220.10">
    <property type="entry name" value="EGF-type module"/>
    <property type="match status" value="1"/>
</dbReference>
<reference evidence="8 10" key="2">
    <citation type="journal article" date="2013" name="Nature">
        <title>Insights into bilaterian evolution from three spiralian genomes.</title>
        <authorList>
            <person name="Simakov O."/>
            <person name="Marletaz F."/>
            <person name="Cho S.J."/>
            <person name="Edsinger-Gonzales E."/>
            <person name="Havlak P."/>
            <person name="Hellsten U."/>
            <person name="Kuo D.H."/>
            <person name="Larsson T."/>
            <person name="Lv J."/>
            <person name="Arendt D."/>
            <person name="Savage R."/>
            <person name="Osoegawa K."/>
            <person name="de Jong P."/>
            <person name="Grimwood J."/>
            <person name="Chapman J.A."/>
            <person name="Shapiro H."/>
            <person name="Aerts A."/>
            <person name="Otillar R.P."/>
            <person name="Terry A.Y."/>
            <person name="Boore J.L."/>
            <person name="Grigoriev I.V."/>
            <person name="Lindberg D.R."/>
            <person name="Seaver E.C."/>
            <person name="Weisblat D.A."/>
            <person name="Putnam N.H."/>
            <person name="Rokhsar D.S."/>
        </authorList>
    </citation>
    <scope>NUCLEOTIDE SEQUENCE</scope>
    <source>
        <strain evidence="8 10">I ESC-2004</strain>
    </source>
</reference>
<reference evidence="9" key="3">
    <citation type="submission" date="2015-06" db="UniProtKB">
        <authorList>
            <consortium name="EnsemblMetazoa"/>
        </authorList>
    </citation>
    <scope>IDENTIFICATION</scope>
</reference>
<dbReference type="Gene3D" id="4.10.400.10">
    <property type="entry name" value="Low-density Lipoprotein Receptor"/>
    <property type="match status" value="2"/>
</dbReference>
<gene>
    <name evidence="8" type="ORF">CAPTEDRAFT_28626</name>
</gene>
<dbReference type="CDD" id="cd00112">
    <property type="entry name" value="LDLa"/>
    <property type="match status" value="1"/>
</dbReference>
<evidence type="ECO:0000256" key="2">
    <source>
        <dbReference type="ARBA" id="ARBA00022692"/>
    </source>
</evidence>
<dbReference type="AlphaFoldDB" id="R7TCD9"/>
<dbReference type="InterPro" id="IPR002172">
    <property type="entry name" value="LDrepeatLR_classA_rpt"/>
</dbReference>
<dbReference type="EMBL" id="KB310543">
    <property type="protein sequence ID" value="ELT91369.1"/>
    <property type="molecule type" value="Genomic_DNA"/>
</dbReference>
<keyword evidence="2" id="KW-0812">Transmembrane</keyword>
<keyword evidence="5" id="KW-0472">Membrane</keyword>
<name>R7TCD9_CAPTE</name>
<dbReference type="EnsemblMetazoa" id="CapteT28626">
    <property type="protein sequence ID" value="CapteP28626"/>
    <property type="gene ID" value="CapteG28626"/>
</dbReference>
<accession>R7TCD9</accession>
<dbReference type="SUPFAM" id="SSF57424">
    <property type="entry name" value="LDL receptor-like module"/>
    <property type="match status" value="3"/>
</dbReference>